<dbReference type="GeneID" id="94426547"/>
<feature type="domain" description="Vacuolar membrane-associated protein Iml1 N-terminal" evidence="2">
    <location>
        <begin position="472"/>
        <end position="623"/>
    </location>
</feature>
<feature type="compositionally biased region" description="Polar residues" evidence="1">
    <location>
        <begin position="147"/>
        <end position="168"/>
    </location>
</feature>
<dbReference type="PANTHER" id="PTHR13179:SF8">
    <property type="entry name" value="GATOR COMPLEX PROTEIN DEPDC5"/>
    <property type="match status" value="1"/>
</dbReference>
<dbReference type="Proteomes" id="UP000221165">
    <property type="component" value="Unassembled WGS sequence"/>
</dbReference>
<feature type="compositionally biased region" description="Basic and acidic residues" evidence="1">
    <location>
        <begin position="12"/>
        <end position="24"/>
    </location>
</feature>
<feature type="compositionally biased region" description="Low complexity" evidence="1">
    <location>
        <begin position="33"/>
        <end position="47"/>
    </location>
</feature>
<dbReference type="PANTHER" id="PTHR13179">
    <property type="entry name" value="DEP DOMAIN CONTAINING PROTEIN 5"/>
    <property type="match status" value="1"/>
</dbReference>
<gene>
    <name evidence="3" type="ORF">CSUI_003138</name>
</gene>
<feature type="non-terminal residue" evidence="3">
    <location>
        <position position="950"/>
    </location>
</feature>
<dbReference type="OrthoDB" id="438939at2759"/>
<feature type="region of interest" description="Disordered" evidence="1">
    <location>
        <begin position="1"/>
        <end position="51"/>
    </location>
</feature>
<dbReference type="VEuPathDB" id="ToxoDB:CSUI_003138"/>
<dbReference type="InterPro" id="IPR048255">
    <property type="entry name" value="IML1_N"/>
</dbReference>
<evidence type="ECO:0000256" key="1">
    <source>
        <dbReference type="SAM" id="MobiDB-lite"/>
    </source>
</evidence>
<dbReference type="GO" id="GO:0010508">
    <property type="term" value="P:positive regulation of autophagy"/>
    <property type="evidence" value="ECO:0007669"/>
    <property type="project" value="TreeGrafter"/>
</dbReference>
<feature type="region of interest" description="Disordered" evidence="1">
    <location>
        <begin position="674"/>
        <end position="693"/>
    </location>
</feature>
<dbReference type="GO" id="GO:0005096">
    <property type="term" value="F:GTPase activator activity"/>
    <property type="evidence" value="ECO:0007669"/>
    <property type="project" value="InterPro"/>
</dbReference>
<reference evidence="3 4" key="1">
    <citation type="journal article" date="2017" name="Int. J. Parasitol.">
        <title>The genome of the protozoan parasite Cystoisospora suis and a reverse vaccinology approach to identify vaccine candidates.</title>
        <authorList>
            <person name="Palmieri N."/>
            <person name="Shrestha A."/>
            <person name="Ruttkowski B."/>
            <person name="Beck T."/>
            <person name="Vogl C."/>
            <person name="Tomley F."/>
            <person name="Blake D.P."/>
            <person name="Joachim A."/>
        </authorList>
    </citation>
    <scope>NUCLEOTIDE SEQUENCE [LARGE SCALE GENOMIC DNA]</scope>
    <source>
        <strain evidence="3 4">Wien I</strain>
    </source>
</reference>
<feature type="compositionally biased region" description="Polar residues" evidence="1">
    <location>
        <begin position="1"/>
        <end position="11"/>
    </location>
</feature>
<organism evidence="3 4">
    <name type="scientific">Cystoisospora suis</name>
    <dbReference type="NCBI Taxonomy" id="483139"/>
    <lineage>
        <taxon>Eukaryota</taxon>
        <taxon>Sar</taxon>
        <taxon>Alveolata</taxon>
        <taxon>Apicomplexa</taxon>
        <taxon>Conoidasida</taxon>
        <taxon>Coccidia</taxon>
        <taxon>Eucoccidiorida</taxon>
        <taxon>Eimeriorina</taxon>
        <taxon>Sarcocystidae</taxon>
        <taxon>Cystoisospora</taxon>
    </lineage>
</organism>
<sequence>MATSSRSSQRAPSRELGLRSDQKDTSPLPPVVRTSRSSIRYSSPSCSALPPPWELSRFRRRQAVGEERRRLRISGVAPHSFSLSRHLSTTSDVCTSRLAGGWSVSGTGASLMVPEGAPARSVALASQKPEFSQPARKGEYPHPLGTDTGSPSRIGSFFVSRSSPGSNKEGTRSPDSPHFATEDAVKRHGLTTNRAFVYALAAVHERGKYGGRDCLICPQTWQRLGNCTNCFAVLRCRKDSNRSAIVQLSSSCVLSPQQVVGSPVLASESGCFISISETVARAAGLPLHVRRHEVRLESLQGEGLLDYAVLSVGDQGLSRRDMAILQKWMVNTVVYQVPLEAGSVPPLSGFSSQCRALMLLMRRARAVTFLSGESRETSYEPGDSCDGYSSISELGGVVSRDRRSTTDQTGPRKKLELLPWRQAPPFVQTSDEGPGQTLKPRAPRGFVRREEPGGSEGGQLSRDDVTLKGLAAVTSGILGPSTMVAFRASGQEFVTLIQLSQEMWDFADDGLPHYDRLQVFLKQLFDVLRQNLQNHIMTVITFMRLRRYRRRHLKPQHQGPSRADFSSGSTQHEARAVRNGEEWELETEDRYDVLWEGPAQTLVQSQDAFLHTLSCYITHFSASIDCMPPGPITSAMKSDEDVSSESPALPTASTAARVPFKSSLSFSESEKVTGASARGHAASSPFPSGRAIRSDGGHLFTEAGRFMFARDTSRSDKEVWATAAGQSHLHEEQDSGGSLHRCGAASCGAARSCGKERRRRQRENEPARAEQKAEGQGDCRWWLSSAADGCLLEAVNLTTDMFATKHVDYACGLTSQHLLIVTAGSGVFHTSDLRLVYATVRSLGLSGVHPDLICLSQPPLHQVPVLLVHPLSAARTALNGIQVPSPREQGCAAVSLANSSRCGFLCSPRVSCCGNFLAAQATAPAGNVDPSVCRSKTRLLGSGCTVSPQS</sequence>
<feature type="region of interest" description="Disordered" evidence="1">
    <location>
        <begin position="423"/>
        <end position="462"/>
    </location>
</feature>
<evidence type="ECO:0000259" key="2">
    <source>
        <dbReference type="Pfam" id="PF12257"/>
    </source>
</evidence>
<name>A0A2C6L6Q6_9APIC</name>
<evidence type="ECO:0000313" key="4">
    <source>
        <dbReference type="Proteomes" id="UP000221165"/>
    </source>
</evidence>
<evidence type="ECO:0000313" key="3">
    <source>
        <dbReference type="EMBL" id="PHJ23016.1"/>
    </source>
</evidence>
<dbReference type="InterPro" id="IPR027244">
    <property type="entry name" value="IML1"/>
</dbReference>
<dbReference type="RefSeq" id="XP_067924693.1">
    <property type="nucleotide sequence ID" value="XM_068063336.1"/>
</dbReference>
<dbReference type="EMBL" id="MIGC01001357">
    <property type="protein sequence ID" value="PHJ23016.1"/>
    <property type="molecule type" value="Genomic_DNA"/>
</dbReference>
<dbReference type="GO" id="GO:1904262">
    <property type="term" value="P:negative regulation of TORC1 signaling"/>
    <property type="evidence" value="ECO:0007669"/>
    <property type="project" value="TreeGrafter"/>
</dbReference>
<dbReference type="AlphaFoldDB" id="A0A2C6L6Q6"/>
<feature type="region of interest" description="Disordered" evidence="1">
    <location>
        <begin position="396"/>
        <end position="415"/>
    </location>
</feature>
<dbReference type="Pfam" id="PF12257">
    <property type="entry name" value="IML1"/>
    <property type="match status" value="2"/>
</dbReference>
<comment type="caution">
    <text evidence="3">The sequence shown here is derived from an EMBL/GenBank/DDBJ whole genome shotgun (WGS) entry which is preliminary data.</text>
</comment>
<accession>A0A2C6L6Q6</accession>
<feature type="region of interest" description="Disordered" evidence="1">
    <location>
        <begin position="552"/>
        <end position="583"/>
    </location>
</feature>
<feature type="region of interest" description="Disordered" evidence="1">
    <location>
        <begin position="126"/>
        <end position="180"/>
    </location>
</feature>
<feature type="compositionally biased region" description="Basic and acidic residues" evidence="1">
    <location>
        <begin position="572"/>
        <end position="581"/>
    </location>
</feature>
<proteinExistence type="predicted"/>
<dbReference type="GO" id="GO:1990130">
    <property type="term" value="C:GATOR1 complex"/>
    <property type="evidence" value="ECO:0007669"/>
    <property type="project" value="TreeGrafter"/>
</dbReference>
<feature type="domain" description="Vacuolar membrane-associated protein Iml1 N-terminal" evidence="2">
    <location>
        <begin position="775"/>
        <end position="866"/>
    </location>
</feature>
<protein>
    <submittedName>
        <fullName evidence="3">Protein cbg21229</fullName>
    </submittedName>
</protein>
<keyword evidence="4" id="KW-1185">Reference proteome</keyword>
<feature type="region of interest" description="Disordered" evidence="1">
    <location>
        <begin position="635"/>
        <end position="654"/>
    </location>
</feature>